<dbReference type="InterPro" id="IPR009097">
    <property type="entry name" value="Cyclic_Pdiesterase"/>
</dbReference>
<keyword evidence="1" id="KW-0436">Ligase</keyword>
<accession>A0A9X1DAP9</accession>
<comment type="caution">
    <text evidence="1">The sequence shown here is derived from an EMBL/GenBank/DDBJ whole genome shotgun (WGS) entry which is preliminary data.</text>
</comment>
<organism evidence="1 2">
    <name type="scientific">Sphingobium nicotianae</name>
    <dbReference type="NCBI Taxonomy" id="2782607"/>
    <lineage>
        <taxon>Bacteria</taxon>
        <taxon>Pseudomonadati</taxon>
        <taxon>Pseudomonadota</taxon>
        <taxon>Alphaproteobacteria</taxon>
        <taxon>Sphingomonadales</taxon>
        <taxon>Sphingomonadaceae</taxon>
        <taxon>Sphingobium</taxon>
    </lineage>
</organism>
<dbReference type="GO" id="GO:0016874">
    <property type="term" value="F:ligase activity"/>
    <property type="evidence" value="ECO:0007669"/>
    <property type="project" value="UniProtKB-KW"/>
</dbReference>
<protein>
    <submittedName>
        <fullName evidence="1">2'-5' RNA ligase</fullName>
    </submittedName>
</protein>
<dbReference type="Gene3D" id="3.90.1140.10">
    <property type="entry name" value="Cyclic phosphodiesterase"/>
    <property type="match status" value="1"/>
</dbReference>
<evidence type="ECO:0000313" key="1">
    <source>
        <dbReference type="EMBL" id="MBT2186565.1"/>
    </source>
</evidence>
<evidence type="ECO:0000313" key="2">
    <source>
        <dbReference type="Proteomes" id="UP001138757"/>
    </source>
</evidence>
<reference evidence="1" key="1">
    <citation type="submission" date="2021-05" db="EMBL/GenBank/DDBJ databases">
        <title>Genome of Sphingobium sp. strain.</title>
        <authorList>
            <person name="Fan R."/>
        </authorList>
    </citation>
    <scope>NUCLEOTIDE SEQUENCE</scope>
    <source>
        <strain evidence="1">H33</strain>
    </source>
</reference>
<sequence length="187" mass="21103">MPALMQPAILHRFFFALMPDQITARRTYAFAERELGAKGLLEPDRHHVTLWLTEDFPFVPGALVDGLLRAGEAVRATPFDLVLDRLSGGTGTVALRPSRVVRPLRDLQSRIARAAEEQSTPVRPDWSFSPHETLTYRKGTPFSRAVPCFQWKVTEFVLVHSHVGLHRHDVIGRWALRPPEAAQGRLL</sequence>
<proteinExistence type="predicted"/>
<dbReference type="EMBL" id="JAHGAW010000004">
    <property type="protein sequence ID" value="MBT2186565.1"/>
    <property type="molecule type" value="Genomic_DNA"/>
</dbReference>
<keyword evidence="2" id="KW-1185">Reference proteome</keyword>
<dbReference type="SUPFAM" id="SSF55144">
    <property type="entry name" value="LigT-like"/>
    <property type="match status" value="1"/>
</dbReference>
<dbReference type="Proteomes" id="UP001138757">
    <property type="component" value="Unassembled WGS sequence"/>
</dbReference>
<dbReference type="AlphaFoldDB" id="A0A9X1DAP9"/>
<dbReference type="RefSeq" id="WP_214622326.1">
    <property type="nucleotide sequence ID" value="NZ_JAHGAW010000004.1"/>
</dbReference>
<name>A0A9X1DAP9_9SPHN</name>
<gene>
    <name evidence="1" type="ORF">KK488_06340</name>
</gene>